<organism evidence="13">
    <name type="scientific">Attheya septentrionalis</name>
    <dbReference type="NCBI Taxonomy" id="420275"/>
    <lineage>
        <taxon>Eukaryota</taxon>
        <taxon>Sar</taxon>
        <taxon>Stramenopiles</taxon>
        <taxon>Ochrophyta</taxon>
        <taxon>Bacillariophyta</taxon>
        <taxon>Coscinodiscophyceae</taxon>
        <taxon>Chaetocerotophycidae</taxon>
        <taxon>Chaetocerotales</taxon>
        <taxon>Attheyaceae</taxon>
        <taxon>Attheya</taxon>
    </lineage>
</organism>
<dbReference type="Gene3D" id="3.40.1110.10">
    <property type="entry name" value="Calcium-transporting ATPase, cytoplasmic domain N"/>
    <property type="match status" value="1"/>
</dbReference>
<feature type="transmembrane region" description="Helical" evidence="11">
    <location>
        <begin position="213"/>
        <end position="239"/>
    </location>
</feature>
<dbReference type="FunFam" id="1.20.1110.10:FF:000037">
    <property type="entry name" value="Calcium-transporting ATPase, putative"/>
    <property type="match status" value="1"/>
</dbReference>
<dbReference type="Gene3D" id="1.20.1110.10">
    <property type="entry name" value="Calcium-transporting ATPase, transmembrane domain"/>
    <property type="match status" value="1"/>
</dbReference>
<feature type="compositionally biased region" description="Low complexity" evidence="10">
    <location>
        <begin position="9"/>
        <end position="18"/>
    </location>
</feature>
<comment type="subcellular location">
    <subcellularLocation>
        <location evidence="1">Membrane</location>
        <topology evidence="1">Multi-pass membrane protein</topology>
    </subcellularLocation>
</comment>
<keyword evidence="7" id="KW-0406">Ion transport</keyword>
<keyword evidence="8 11" id="KW-0472">Membrane</keyword>
<dbReference type="InterPro" id="IPR023299">
    <property type="entry name" value="ATPase_P-typ_cyto_dom_N"/>
</dbReference>
<keyword evidence="4" id="KW-0067">ATP-binding</keyword>
<feature type="region of interest" description="Disordered" evidence="10">
    <location>
        <begin position="1"/>
        <end position="25"/>
    </location>
</feature>
<evidence type="ECO:0000256" key="6">
    <source>
        <dbReference type="ARBA" id="ARBA00022989"/>
    </source>
</evidence>
<keyword evidence="6 11" id="KW-1133">Transmembrane helix</keyword>
<accession>A0A7S2UFA2</accession>
<dbReference type="AlphaFoldDB" id="A0A7S2UFA2"/>
<dbReference type="InterPro" id="IPR001757">
    <property type="entry name" value="P_typ_ATPase"/>
</dbReference>
<dbReference type="NCBIfam" id="TIGR01494">
    <property type="entry name" value="ATPase_P-type"/>
    <property type="match status" value="1"/>
</dbReference>
<evidence type="ECO:0000256" key="5">
    <source>
        <dbReference type="ARBA" id="ARBA00022967"/>
    </source>
</evidence>
<dbReference type="SUPFAM" id="SSF81665">
    <property type="entry name" value="Calcium ATPase, transmembrane domain M"/>
    <property type="match status" value="1"/>
</dbReference>
<comment type="similarity">
    <text evidence="9">Belongs to the cation transport ATPase (P-type) (TC 3.A.3) family.</text>
</comment>
<keyword evidence="5" id="KW-1278">Translocase</keyword>
<feature type="domain" description="Cation-transporting P-type ATPase C-terminal" evidence="12">
    <location>
        <begin position="240"/>
        <end position="448"/>
    </location>
</feature>
<evidence type="ECO:0000259" key="12">
    <source>
        <dbReference type="Pfam" id="PF00689"/>
    </source>
</evidence>
<evidence type="ECO:0000256" key="3">
    <source>
        <dbReference type="ARBA" id="ARBA00022741"/>
    </source>
</evidence>
<sequence>MDASLRTFGSTATSTGTEEASHHPLLKDTGKYADIESGLTLVGIVGIKDPARPEAADSILQCAEAGIRVMMITGDARDTAVAIARDVNIFPKLTDAGENRDTPIKAYEGREFFEKSDAEQLNLLKSGNIVFCRAEPADKQKLVKMLQSLGEIPAMTGDGVNDAPALQQAAIGIAMGITGTEVAKEAADMILADDNFATIVAAIEEGRCIYANMQAFICFLISCNIGEICAILFATVAGFPEPLTAMHLLWVNLVTDGPPATALGFNPPAPDIMTQRPRPSNEPIMTRWLLTRYCLTGLYVGLATVGVFVGHYMNEGNGITLSELSSWGKCGTLWNPSNGASCESLFQGAGRMLPQTLSLTTLVCMEMLKALSAVSVDSSLFTVGPQKNRWLLLGVAVPFLLHLAVLYSDRLGIPVLGESFGMVPLSQENWVTVLKWSLPILLVDEVLKGIGRRVNESKEEEQRASAGALES</sequence>
<dbReference type="SUPFAM" id="SSF56784">
    <property type="entry name" value="HAD-like"/>
    <property type="match status" value="1"/>
</dbReference>
<evidence type="ECO:0000256" key="10">
    <source>
        <dbReference type="SAM" id="MobiDB-lite"/>
    </source>
</evidence>
<dbReference type="GO" id="GO:0005524">
    <property type="term" value="F:ATP binding"/>
    <property type="evidence" value="ECO:0007669"/>
    <property type="project" value="UniProtKB-KW"/>
</dbReference>
<dbReference type="InterPro" id="IPR036412">
    <property type="entry name" value="HAD-like_sf"/>
</dbReference>
<dbReference type="GO" id="GO:0016887">
    <property type="term" value="F:ATP hydrolysis activity"/>
    <property type="evidence" value="ECO:0007669"/>
    <property type="project" value="InterPro"/>
</dbReference>
<evidence type="ECO:0000256" key="9">
    <source>
        <dbReference type="ARBA" id="ARBA00038148"/>
    </source>
</evidence>
<evidence type="ECO:0000256" key="11">
    <source>
        <dbReference type="SAM" id="Phobius"/>
    </source>
</evidence>
<dbReference type="GO" id="GO:0016020">
    <property type="term" value="C:membrane"/>
    <property type="evidence" value="ECO:0007669"/>
    <property type="project" value="UniProtKB-SubCell"/>
</dbReference>
<dbReference type="PRINTS" id="PR00119">
    <property type="entry name" value="CATATPASE"/>
</dbReference>
<evidence type="ECO:0000256" key="1">
    <source>
        <dbReference type="ARBA" id="ARBA00004141"/>
    </source>
</evidence>
<dbReference type="GO" id="GO:0006811">
    <property type="term" value="P:monoatomic ion transport"/>
    <property type="evidence" value="ECO:0007669"/>
    <property type="project" value="UniProtKB-KW"/>
</dbReference>
<evidence type="ECO:0000313" key="13">
    <source>
        <dbReference type="EMBL" id="CAD9817737.1"/>
    </source>
</evidence>
<dbReference type="InterPro" id="IPR023298">
    <property type="entry name" value="ATPase_P-typ_TM_dom_sf"/>
</dbReference>
<name>A0A7S2UFA2_9STRA</name>
<keyword evidence="2 11" id="KW-0812">Transmembrane</keyword>
<dbReference type="Pfam" id="PF00702">
    <property type="entry name" value="Hydrolase"/>
    <property type="match status" value="1"/>
</dbReference>
<evidence type="ECO:0000256" key="4">
    <source>
        <dbReference type="ARBA" id="ARBA00022840"/>
    </source>
</evidence>
<dbReference type="PANTHER" id="PTHR42861">
    <property type="entry name" value="CALCIUM-TRANSPORTING ATPASE"/>
    <property type="match status" value="1"/>
</dbReference>
<reference evidence="13" key="1">
    <citation type="submission" date="2021-01" db="EMBL/GenBank/DDBJ databases">
        <authorList>
            <person name="Corre E."/>
            <person name="Pelletier E."/>
            <person name="Niang G."/>
            <person name="Scheremetjew M."/>
            <person name="Finn R."/>
            <person name="Kale V."/>
            <person name="Holt S."/>
            <person name="Cochrane G."/>
            <person name="Meng A."/>
            <person name="Brown T."/>
            <person name="Cohen L."/>
        </authorList>
    </citation>
    <scope>NUCLEOTIDE SEQUENCE</scope>
    <source>
        <strain evidence="13">CCMP2084</strain>
    </source>
</reference>
<gene>
    <name evidence="13" type="ORF">ASEP1449_LOCUS9569</name>
</gene>
<dbReference type="FunFam" id="3.40.50.1000:FF:000083">
    <property type="entry name" value="Sodium/potassium-transporting ATPase subunit alpha"/>
    <property type="match status" value="1"/>
</dbReference>
<feature type="transmembrane region" description="Helical" evidence="11">
    <location>
        <begin position="293"/>
        <end position="313"/>
    </location>
</feature>
<evidence type="ECO:0000256" key="8">
    <source>
        <dbReference type="ARBA" id="ARBA00023136"/>
    </source>
</evidence>
<dbReference type="EMBL" id="HBHQ01014349">
    <property type="protein sequence ID" value="CAD9817737.1"/>
    <property type="molecule type" value="Transcribed_RNA"/>
</dbReference>
<keyword evidence="7" id="KW-0813">Transport</keyword>
<evidence type="ECO:0000256" key="2">
    <source>
        <dbReference type="ARBA" id="ARBA00022692"/>
    </source>
</evidence>
<dbReference type="InterPro" id="IPR023214">
    <property type="entry name" value="HAD_sf"/>
</dbReference>
<dbReference type="Pfam" id="PF00689">
    <property type="entry name" value="Cation_ATPase_C"/>
    <property type="match status" value="1"/>
</dbReference>
<keyword evidence="3" id="KW-0547">Nucleotide-binding</keyword>
<dbReference type="Gene3D" id="3.40.50.1000">
    <property type="entry name" value="HAD superfamily/HAD-like"/>
    <property type="match status" value="1"/>
</dbReference>
<dbReference type="InterPro" id="IPR006068">
    <property type="entry name" value="ATPase_P-typ_cation-transptr_C"/>
</dbReference>
<feature type="transmembrane region" description="Helical" evidence="11">
    <location>
        <begin position="390"/>
        <end position="407"/>
    </location>
</feature>
<evidence type="ECO:0000256" key="7">
    <source>
        <dbReference type="ARBA" id="ARBA00023065"/>
    </source>
</evidence>
<proteinExistence type="inferred from homology"/>
<protein>
    <recommendedName>
        <fullName evidence="12">Cation-transporting P-type ATPase C-terminal domain-containing protein</fullName>
    </recommendedName>
</protein>